<accession>A0LVL9</accession>
<protein>
    <submittedName>
        <fullName evidence="3">Uncharacterized protein</fullName>
    </submittedName>
</protein>
<keyword evidence="2" id="KW-0812">Transmembrane</keyword>
<dbReference type="NCBIfam" id="NF041681">
    <property type="entry name" value="HGxxPAAW"/>
    <property type="match status" value="1"/>
</dbReference>
<feature type="transmembrane region" description="Helical" evidence="2">
    <location>
        <begin position="24"/>
        <end position="45"/>
    </location>
</feature>
<name>A0LVL9_ACIC1</name>
<organism evidence="3 4">
    <name type="scientific">Acidothermus cellulolyticus (strain ATCC 43068 / DSM 8971 / 11B)</name>
    <dbReference type="NCBI Taxonomy" id="351607"/>
    <lineage>
        <taxon>Bacteria</taxon>
        <taxon>Bacillati</taxon>
        <taxon>Actinomycetota</taxon>
        <taxon>Actinomycetes</taxon>
        <taxon>Acidothermales</taxon>
        <taxon>Acidothermaceae</taxon>
        <taxon>Acidothermus</taxon>
    </lineage>
</organism>
<evidence type="ECO:0000313" key="3">
    <source>
        <dbReference type="EMBL" id="ABK53479.1"/>
    </source>
</evidence>
<keyword evidence="2" id="KW-1133">Transmembrane helix</keyword>
<gene>
    <name evidence="3" type="ordered locus">Acel_1707</name>
</gene>
<evidence type="ECO:0000313" key="4">
    <source>
        <dbReference type="Proteomes" id="UP000008221"/>
    </source>
</evidence>
<feature type="region of interest" description="Disordered" evidence="1">
    <location>
        <begin position="89"/>
        <end position="129"/>
    </location>
</feature>
<sequence length="129" mass="13059">MTGERHEGQAYHAEDDGHIRGRPISWAVVTVVIIGFIVAGIGLIVATPWVFYLGAGLVVAGTLIGWATHAMADPRRLAERRAARTQAAAAPVSAVTGSAGSGEASSAHALAAADPGSSPSGGSAQHVWP</sequence>
<keyword evidence="4" id="KW-1185">Reference proteome</keyword>
<dbReference type="RefSeq" id="WP_011720542.1">
    <property type="nucleotide sequence ID" value="NC_008578.1"/>
</dbReference>
<dbReference type="Proteomes" id="UP000008221">
    <property type="component" value="Chromosome"/>
</dbReference>
<keyword evidence="2" id="KW-0472">Membrane</keyword>
<reference evidence="3 4" key="1">
    <citation type="journal article" date="2009" name="Genome Res.">
        <title>Complete genome of the cellulolytic thermophile Acidothermus cellulolyticus 11B provides insights into its ecophysiological and evolutionary adaptations.</title>
        <authorList>
            <person name="Barabote R.D."/>
            <person name="Xie G."/>
            <person name="Leu D.H."/>
            <person name="Normand P."/>
            <person name="Necsulea A."/>
            <person name="Daubin V."/>
            <person name="Medigue C."/>
            <person name="Adney W.S."/>
            <person name="Xu X.C."/>
            <person name="Lapidus A."/>
            <person name="Parales R.E."/>
            <person name="Detter C."/>
            <person name="Pujic P."/>
            <person name="Bruce D."/>
            <person name="Lavire C."/>
            <person name="Challacombe J.F."/>
            <person name="Brettin T.S."/>
            <person name="Berry A.M."/>
        </authorList>
    </citation>
    <scope>NUCLEOTIDE SEQUENCE [LARGE SCALE GENOMIC DNA]</scope>
    <source>
        <strain evidence="4">ATCC 43068 / DSM 8971 / 11B</strain>
    </source>
</reference>
<feature type="transmembrane region" description="Helical" evidence="2">
    <location>
        <begin position="51"/>
        <end position="72"/>
    </location>
</feature>
<dbReference type="InParanoid" id="A0LVL9"/>
<dbReference type="STRING" id="351607.Acel_1707"/>
<dbReference type="HOGENOM" id="CLU_1944021_0_0_11"/>
<evidence type="ECO:0000256" key="1">
    <source>
        <dbReference type="SAM" id="MobiDB-lite"/>
    </source>
</evidence>
<evidence type="ECO:0000256" key="2">
    <source>
        <dbReference type="SAM" id="Phobius"/>
    </source>
</evidence>
<dbReference type="KEGG" id="ace:Acel_1707"/>
<dbReference type="AlphaFoldDB" id="A0LVL9"/>
<dbReference type="EMBL" id="CP000481">
    <property type="protein sequence ID" value="ABK53479.1"/>
    <property type="molecule type" value="Genomic_DNA"/>
</dbReference>
<proteinExistence type="predicted"/>